<dbReference type="Gene3D" id="3.80.10.10">
    <property type="entry name" value="Ribonuclease Inhibitor"/>
    <property type="match status" value="1"/>
</dbReference>
<dbReference type="Pfam" id="PF00646">
    <property type="entry name" value="F-box"/>
    <property type="match status" value="1"/>
</dbReference>
<dbReference type="InterPro" id="IPR032675">
    <property type="entry name" value="LRR_dom_sf"/>
</dbReference>
<accession>A0ABD3KQ95</accession>
<reference evidence="2 3" key="1">
    <citation type="submission" date="2024-11" db="EMBL/GenBank/DDBJ databases">
        <title>Chromosome-level genome assembly of Eucalyptus globulus Labill. provides insights into its genome evolution.</title>
        <authorList>
            <person name="Li X."/>
        </authorList>
    </citation>
    <scope>NUCLEOTIDE SEQUENCE [LARGE SCALE GENOMIC DNA]</scope>
    <source>
        <strain evidence="2">CL2024</strain>
        <tissue evidence="2">Fresh tender leaves</tissue>
    </source>
</reference>
<dbReference type="Gene3D" id="1.20.1280.50">
    <property type="match status" value="1"/>
</dbReference>
<comment type="caution">
    <text evidence="2">The sequence shown here is derived from an EMBL/GenBank/DDBJ whole genome shotgun (WGS) entry which is preliminary data.</text>
</comment>
<dbReference type="Proteomes" id="UP001634007">
    <property type="component" value="Unassembled WGS sequence"/>
</dbReference>
<dbReference type="SUPFAM" id="SSF52047">
    <property type="entry name" value="RNI-like"/>
    <property type="match status" value="1"/>
</dbReference>
<protein>
    <recommendedName>
        <fullName evidence="1">F-box domain-containing protein</fullName>
    </recommendedName>
</protein>
<keyword evidence="3" id="KW-1185">Reference proteome</keyword>
<dbReference type="PROSITE" id="PS50181">
    <property type="entry name" value="FBOX"/>
    <property type="match status" value="1"/>
</dbReference>
<dbReference type="Pfam" id="PF23622">
    <property type="entry name" value="LRR_At1g61320_AtMIF1"/>
    <property type="match status" value="1"/>
</dbReference>
<gene>
    <name evidence="2" type="ORF">ACJRO7_017409</name>
</gene>
<organism evidence="2 3">
    <name type="scientific">Eucalyptus globulus</name>
    <name type="common">Tasmanian blue gum</name>
    <dbReference type="NCBI Taxonomy" id="34317"/>
    <lineage>
        <taxon>Eukaryota</taxon>
        <taxon>Viridiplantae</taxon>
        <taxon>Streptophyta</taxon>
        <taxon>Embryophyta</taxon>
        <taxon>Tracheophyta</taxon>
        <taxon>Spermatophyta</taxon>
        <taxon>Magnoliopsida</taxon>
        <taxon>eudicotyledons</taxon>
        <taxon>Gunneridae</taxon>
        <taxon>Pentapetalae</taxon>
        <taxon>rosids</taxon>
        <taxon>malvids</taxon>
        <taxon>Myrtales</taxon>
        <taxon>Myrtaceae</taxon>
        <taxon>Myrtoideae</taxon>
        <taxon>Eucalypteae</taxon>
        <taxon>Eucalyptus</taxon>
    </lineage>
</organism>
<dbReference type="SMART" id="SM00256">
    <property type="entry name" value="FBOX"/>
    <property type="match status" value="1"/>
</dbReference>
<dbReference type="AlphaFoldDB" id="A0ABD3KQ95"/>
<dbReference type="InterPro" id="IPR055357">
    <property type="entry name" value="LRR_At1g61320_AtMIF1"/>
</dbReference>
<evidence type="ECO:0000313" key="3">
    <source>
        <dbReference type="Proteomes" id="UP001634007"/>
    </source>
</evidence>
<evidence type="ECO:0000259" key="1">
    <source>
        <dbReference type="PROSITE" id="PS50181"/>
    </source>
</evidence>
<dbReference type="InterPro" id="IPR001810">
    <property type="entry name" value="F-box_dom"/>
</dbReference>
<dbReference type="PANTHER" id="PTHR34145:SF28">
    <property type="entry name" value="F-BOX DOMAIN-CONTAINING PROTEIN"/>
    <property type="match status" value="1"/>
</dbReference>
<dbReference type="CDD" id="cd09917">
    <property type="entry name" value="F-box_SF"/>
    <property type="match status" value="1"/>
</dbReference>
<proteinExistence type="predicted"/>
<evidence type="ECO:0000313" key="2">
    <source>
        <dbReference type="EMBL" id="KAL3741925.1"/>
    </source>
</evidence>
<name>A0ABD3KQ95_EUCGL</name>
<dbReference type="SUPFAM" id="SSF81383">
    <property type="entry name" value="F-box domain"/>
    <property type="match status" value="1"/>
</dbReference>
<feature type="domain" description="F-box" evidence="1">
    <location>
        <begin position="27"/>
        <end position="63"/>
    </location>
</feature>
<dbReference type="InterPro" id="IPR036047">
    <property type="entry name" value="F-box-like_dom_sf"/>
</dbReference>
<dbReference type="InterPro" id="IPR053772">
    <property type="entry name" value="At1g61320/At1g61330-like"/>
</dbReference>
<sequence>MVLPLPKRSKVEYDRPPVSPKSRRIRSRRMPELPDDVLEYVFRLLPIKQAVRAGLVSRRFKQVWLFSRMLHFGRWFTTHHGILEAVSIIDRVFRAHAGPQIQSFKLYIDPTDIEAMVRKWIEISISKGVEELELNFIAARVEPFELSRDLIDVESLRVLKLTFCEIDIPPNLTSLHLLDTLILKKVEITAEMVETLILNCTLLATLELVRCDAIGQLKLSAQNHKRFKVLKVGDCSDLSLIEINAPSLRTFHFYGLVPLFLFEEVSQLKDVVLNFVPTKGFMRHSFIRNIVDDLAHVSVLTVNSIFLEGISPNYEDLKHNMHGLPFWYRNLKEFQLIMQGGVYCNTYDIAAFLSNCPMIEKVFIDLNDCSFEGSIYWELHQKQELESFGFLCCLKFVKVKGFRFQQHEHELVKFFLHKAINLDTLALVSARNRLYPKCYSDFIERYQKYFQWQPSPRAIMTFSNDCKDDTTHPTHQKIWQA</sequence>
<dbReference type="EMBL" id="JBJKBG010000004">
    <property type="protein sequence ID" value="KAL3741925.1"/>
    <property type="molecule type" value="Genomic_DNA"/>
</dbReference>
<dbReference type="PANTHER" id="PTHR34145">
    <property type="entry name" value="OS02G0105600 PROTEIN"/>
    <property type="match status" value="1"/>
</dbReference>